<dbReference type="EMBL" id="VFQF01000003">
    <property type="protein sequence ID" value="TQN44801.1"/>
    <property type="molecule type" value="Genomic_DNA"/>
</dbReference>
<organism evidence="4 5">
    <name type="scientific">Humibacillus xanthopallidus</name>
    <dbReference type="NCBI Taxonomy" id="412689"/>
    <lineage>
        <taxon>Bacteria</taxon>
        <taxon>Bacillati</taxon>
        <taxon>Actinomycetota</taxon>
        <taxon>Actinomycetes</taxon>
        <taxon>Micrococcales</taxon>
        <taxon>Intrasporangiaceae</taxon>
        <taxon>Humibacillus</taxon>
    </lineage>
</organism>
<evidence type="ECO:0000256" key="2">
    <source>
        <dbReference type="ARBA" id="ARBA00022573"/>
    </source>
</evidence>
<reference evidence="4 5" key="1">
    <citation type="submission" date="2019-06" db="EMBL/GenBank/DDBJ databases">
        <title>Sequencing the genomes of 1000 actinobacteria strains.</title>
        <authorList>
            <person name="Klenk H.-P."/>
        </authorList>
    </citation>
    <scope>NUCLEOTIDE SEQUENCE [LARGE SCALE GENOMIC DNA]</scope>
    <source>
        <strain evidence="4 5">DSM 21776</strain>
    </source>
</reference>
<dbReference type="InterPro" id="IPR003723">
    <property type="entry name" value="Precorrin-6x_reduct"/>
</dbReference>
<dbReference type="GO" id="GO:0016994">
    <property type="term" value="F:precorrin-6A reductase activity"/>
    <property type="evidence" value="ECO:0007669"/>
    <property type="project" value="InterPro"/>
</dbReference>
<accession>A0A543PL49</accession>
<keyword evidence="2" id="KW-0169">Cobalamin biosynthesis</keyword>
<evidence type="ECO:0000256" key="1">
    <source>
        <dbReference type="ARBA" id="ARBA00004953"/>
    </source>
</evidence>
<dbReference type="Proteomes" id="UP000320085">
    <property type="component" value="Unassembled WGS sequence"/>
</dbReference>
<dbReference type="Pfam" id="PF02571">
    <property type="entry name" value="CbiJ"/>
    <property type="match status" value="1"/>
</dbReference>
<name>A0A543PL49_9MICO</name>
<dbReference type="RefSeq" id="WP_141824110.1">
    <property type="nucleotide sequence ID" value="NZ_BAAAQC010000009.1"/>
</dbReference>
<dbReference type="PANTHER" id="PTHR36925">
    <property type="entry name" value="COBALT-PRECORRIN-6A REDUCTASE"/>
    <property type="match status" value="1"/>
</dbReference>
<dbReference type="AlphaFoldDB" id="A0A543PL49"/>
<comment type="caution">
    <text evidence="4">The sequence shown here is derived from an EMBL/GenBank/DDBJ whole genome shotgun (WGS) entry which is preliminary data.</text>
</comment>
<dbReference type="NCBIfam" id="NF005968">
    <property type="entry name" value="PRK08057.1-2"/>
    <property type="match status" value="1"/>
</dbReference>
<proteinExistence type="predicted"/>
<gene>
    <name evidence="4" type="ORF">FHX52_4022</name>
</gene>
<dbReference type="OrthoDB" id="5183775at2"/>
<dbReference type="GO" id="GO:0009236">
    <property type="term" value="P:cobalamin biosynthetic process"/>
    <property type="evidence" value="ECO:0007669"/>
    <property type="project" value="UniProtKB-UniPathway"/>
</dbReference>
<dbReference type="PANTHER" id="PTHR36925:SF1">
    <property type="entry name" value="COBALT-PRECORRIN-6A REDUCTASE"/>
    <property type="match status" value="1"/>
</dbReference>
<evidence type="ECO:0000313" key="4">
    <source>
        <dbReference type="EMBL" id="TQN44801.1"/>
    </source>
</evidence>
<sequence length="250" mass="26156">MRVLVLGGTAEARAVAARLVDRGDDVVSSLAGRVSSPALPVGGVRVGGFGGVAGLRDFVVAEGFSVVIDATHPFAARITAHAAEAVAPLPQPLVRLRRPGWEGHPHAASFTWAEDVAEARDLAGALGSRPFLTTGRQQLDAFASWTDRYVLVRVVDPPEWPLPPTWDLLRARGPFTLDAELALMRGRAVDVLVSKDSGGPLTQAKLEAAHVLGVPVVVVRRPAEPAGATVVQSVDDAVVAIDALTGQGRT</sequence>
<evidence type="ECO:0000256" key="3">
    <source>
        <dbReference type="ARBA" id="ARBA00023002"/>
    </source>
</evidence>
<comment type="pathway">
    <text evidence="1">Cofactor biosynthesis; adenosylcobalamin biosynthesis.</text>
</comment>
<keyword evidence="3" id="KW-0560">Oxidoreductase</keyword>
<evidence type="ECO:0000313" key="5">
    <source>
        <dbReference type="Proteomes" id="UP000320085"/>
    </source>
</evidence>
<dbReference type="NCBIfam" id="TIGR00715">
    <property type="entry name" value="precor6x_red"/>
    <property type="match status" value="1"/>
</dbReference>
<dbReference type="UniPathway" id="UPA00148"/>
<protein>
    <submittedName>
        <fullName evidence="4">Precorrin-6A reductase</fullName>
    </submittedName>
</protein>
<dbReference type="PROSITE" id="PS51014">
    <property type="entry name" value="COBK_CBIJ"/>
    <property type="match status" value="1"/>
</dbReference>